<dbReference type="AlphaFoldDB" id="B9TFQ6"/>
<organism evidence="1 2">
    <name type="scientific">Ricinus communis</name>
    <name type="common">Castor bean</name>
    <dbReference type="NCBI Taxonomy" id="3988"/>
    <lineage>
        <taxon>Eukaryota</taxon>
        <taxon>Viridiplantae</taxon>
        <taxon>Streptophyta</taxon>
        <taxon>Embryophyta</taxon>
        <taxon>Tracheophyta</taxon>
        <taxon>Spermatophyta</taxon>
        <taxon>Magnoliopsida</taxon>
        <taxon>eudicotyledons</taxon>
        <taxon>Gunneridae</taxon>
        <taxon>Pentapetalae</taxon>
        <taxon>rosids</taxon>
        <taxon>fabids</taxon>
        <taxon>Malpighiales</taxon>
        <taxon>Euphorbiaceae</taxon>
        <taxon>Acalyphoideae</taxon>
        <taxon>Acalypheae</taxon>
        <taxon>Ricinus</taxon>
    </lineage>
</organism>
<sequence length="123" mass="13176">MPDDCIAFADTGFEMRAIQYGNLPSTVADEACVLQFASRFGDGFASDTQQAGDIFLGDAQFVGLETILTQHQPSAQALVHGVVTVADGGLCHLGDERLGEAEHDMLQAATQFHLPFDDFGLEL</sequence>
<evidence type="ECO:0000313" key="1">
    <source>
        <dbReference type="EMBL" id="EEF25309.1"/>
    </source>
</evidence>
<feature type="non-terminal residue" evidence="1">
    <location>
        <position position="123"/>
    </location>
</feature>
<accession>B9TFQ6</accession>
<keyword evidence="2" id="KW-1185">Reference proteome</keyword>
<dbReference type="Proteomes" id="UP000008311">
    <property type="component" value="Unassembled WGS sequence"/>
</dbReference>
<dbReference type="EMBL" id="EQ980018">
    <property type="protein sequence ID" value="EEF25309.1"/>
    <property type="molecule type" value="Genomic_DNA"/>
</dbReference>
<gene>
    <name evidence="1" type="ORF">RCOM_1833640</name>
</gene>
<protein>
    <submittedName>
        <fullName evidence="1">Uncharacterized protein</fullName>
    </submittedName>
</protein>
<name>B9TFQ6_RICCO</name>
<evidence type="ECO:0000313" key="2">
    <source>
        <dbReference type="Proteomes" id="UP000008311"/>
    </source>
</evidence>
<proteinExistence type="predicted"/>
<dbReference type="InParanoid" id="B9TFQ6"/>
<reference evidence="2" key="1">
    <citation type="journal article" date="2010" name="Nat. Biotechnol.">
        <title>Draft genome sequence of the oilseed species Ricinus communis.</title>
        <authorList>
            <person name="Chan A.P."/>
            <person name="Crabtree J."/>
            <person name="Zhao Q."/>
            <person name="Lorenzi H."/>
            <person name="Orvis J."/>
            <person name="Puiu D."/>
            <person name="Melake-Berhan A."/>
            <person name="Jones K.M."/>
            <person name="Redman J."/>
            <person name="Chen G."/>
            <person name="Cahoon E.B."/>
            <person name="Gedil M."/>
            <person name="Stanke M."/>
            <person name="Haas B.J."/>
            <person name="Wortman J.R."/>
            <person name="Fraser-Liggett C.M."/>
            <person name="Ravel J."/>
            <person name="Rabinowicz P.D."/>
        </authorList>
    </citation>
    <scope>NUCLEOTIDE SEQUENCE [LARGE SCALE GENOMIC DNA]</scope>
    <source>
        <strain evidence="2">cv. Hale</strain>
    </source>
</reference>